<evidence type="ECO:0000313" key="2">
    <source>
        <dbReference type="Proteomes" id="UP000663419"/>
    </source>
</evidence>
<dbReference type="Proteomes" id="UP000663419">
    <property type="component" value="Chromosome 5"/>
</dbReference>
<proteinExistence type="predicted"/>
<dbReference type="EMBL" id="CP069106">
    <property type="protein sequence ID" value="QSS57098.1"/>
    <property type="molecule type" value="Genomic_DNA"/>
</dbReference>
<dbReference type="AlphaFoldDB" id="A0A8A1LS78"/>
<dbReference type="VEuPathDB" id="FungiDB:I7I53_05493"/>
<organism evidence="1 2">
    <name type="scientific">Ajellomyces capsulatus (strain H88)</name>
    <name type="common">Darling's disease fungus</name>
    <name type="synonym">Histoplasma capsulatum</name>
    <dbReference type="NCBI Taxonomy" id="544711"/>
    <lineage>
        <taxon>Eukaryota</taxon>
        <taxon>Fungi</taxon>
        <taxon>Dikarya</taxon>
        <taxon>Ascomycota</taxon>
        <taxon>Pezizomycotina</taxon>
        <taxon>Eurotiomycetes</taxon>
        <taxon>Eurotiomycetidae</taxon>
        <taxon>Onygenales</taxon>
        <taxon>Ajellomycetaceae</taxon>
        <taxon>Histoplasma</taxon>
    </lineage>
</organism>
<accession>A0A8A1LS78</accession>
<name>A0A8A1LS78_AJEC8</name>
<evidence type="ECO:0000313" key="1">
    <source>
        <dbReference type="EMBL" id="QSS57098.1"/>
    </source>
</evidence>
<protein>
    <submittedName>
        <fullName evidence="1">Uncharacterized protein</fullName>
    </submittedName>
</protein>
<reference evidence="1" key="1">
    <citation type="submission" date="2021-01" db="EMBL/GenBank/DDBJ databases">
        <title>Chromosome-level genome assembly of a human fungal pathogen reveals clustering of transcriptionally co-regulated genes.</title>
        <authorList>
            <person name="Voorhies M."/>
            <person name="Cohen S."/>
            <person name="Shea T.P."/>
            <person name="Petrus S."/>
            <person name="Munoz J.F."/>
            <person name="Poplawski S."/>
            <person name="Goldman W.E."/>
            <person name="Michael T."/>
            <person name="Cuomo C.A."/>
            <person name="Sil A."/>
            <person name="Beyhan S."/>
        </authorList>
    </citation>
    <scope>NUCLEOTIDE SEQUENCE</scope>
    <source>
        <strain evidence="1">H88</strain>
    </source>
</reference>
<sequence>MTMYGCPYKSRSSRLLARLNGHDEIAVILLPAISSTCLGPAFPRCPGYLGTRLWKLPEISRYHRLQLLAMSPVSLPLLTAKIYPTSASFF</sequence>
<gene>
    <name evidence="1" type="ORF">I7I53_05493</name>
</gene>